<reference evidence="2" key="2">
    <citation type="submission" date="2019-12" db="EMBL/GenBank/DDBJ databases">
        <authorList>
            <person name="Studholme D.J."/>
            <person name="Sarris P."/>
        </authorList>
    </citation>
    <scope>NUCLEOTIDE SEQUENCE</scope>
    <source>
        <strain evidence="2">PFS-1207/04</strain>
        <tissue evidence="2">Leaf</tissue>
    </source>
</reference>
<evidence type="ECO:0000313" key="2">
    <source>
        <dbReference type="EMBL" id="KAF3548768.1"/>
    </source>
</evidence>
<dbReference type="PROSITE" id="PS51257">
    <property type="entry name" value="PROKAR_LIPOPROTEIN"/>
    <property type="match status" value="1"/>
</dbReference>
<proteinExistence type="predicted"/>
<accession>A0A8S9M223</accession>
<dbReference type="EMBL" id="QGKV02000832">
    <property type="protein sequence ID" value="KAF3548768.1"/>
    <property type="molecule type" value="Genomic_DNA"/>
</dbReference>
<dbReference type="PANTHER" id="PTHR47075">
    <property type="entry name" value="TRANSCRIPTION FACTOR BHLH47"/>
    <property type="match status" value="1"/>
</dbReference>
<comment type="caution">
    <text evidence="1">The sequence shown here is derived from an EMBL/GenBank/DDBJ whole genome shotgun (WGS) entry which is preliminary data.</text>
</comment>
<sequence length="168" mass="17970">MIRLRDLCGSSAISASCCTISATSATPSRARILATGCGPLRLMPLIAAHYDYKSEIEARVNQSKPELNTSPATEYHHHYQQHPELASQCLGLPSFQGAAFQQSAATTPGTAVLVLPTQPDGQTQDTSDLGGRVQTQAPVMYNSSNVSRHFSRYASAADSCSSRLKAKE</sequence>
<dbReference type="OrthoDB" id="1099703at2759"/>
<keyword evidence="3" id="KW-1185">Reference proteome</keyword>
<reference evidence="2 3" key="3">
    <citation type="journal article" date="2020" name="BMC Genomics">
        <title>Intraspecific diversification of the crop wild relative Brassica cretica Lam. using demographic model selection.</title>
        <authorList>
            <person name="Kioukis A."/>
            <person name="Michalopoulou V.A."/>
            <person name="Briers L."/>
            <person name="Pirintsos S."/>
            <person name="Studholme D.J."/>
            <person name="Pavlidis P."/>
            <person name="Sarris P.F."/>
        </authorList>
    </citation>
    <scope>NUCLEOTIDE SEQUENCE [LARGE SCALE GENOMIC DNA]</scope>
    <source>
        <strain evidence="3">cv. PFS-1207/04</strain>
        <strain evidence="2">PFS-1207/04</strain>
    </source>
</reference>
<gene>
    <name evidence="2" type="ORF">DY000_02008507</name>
    <name evidence="1" type="ORF">F2Q70_00012473</name>
</gene>
<evidence type="ECO:0000313" key="3">
    <source>
        <dbReference type="Proteomes" id="UP000266723"/>
    </source>
</evidence>
<evidence type="ECO:0000313" key="1">
    <source>
        <dbReference type="EMBL" id="KAF2614210.1"/>
    </source>
</evidence>
<dbReference type="Proteomes" id="UP000266723">
    <property type="component" value="Unassembled WGS sequence"/>
</dbReference>
<dbReference type="PANTHER" id="PTHR47075:SF9">
    <property type="entry name" value="TRANSCRIPTION FACTOR BHLH47"/>
    <property type="match status" value="1"/>
</dbReference>
<organism evidence="1">
    <name type="scientific">Brassica cretica</name>
    <name type="common">Mustard</name>
    <dbReference type="NCBI Taxonomy" id="69181"/>
    <lineage>
        <taxon>Eukaryota</taxon>
        <taxon>Viridiplantae</taxon>
        <taxon>Streptophyta</taxon>
        <taxon>Embryophyta</taxon>
        <taxon>Tracheophyta</taxon>
        <taxon>Spermatophyta</taxon>
        <taxon>Magnoliopsida</taxon>
        <taxon>eudicotyledons</taxon>
        <taxon>Gunneridae</taxon>
        <taxon>Pentapetalae</taxon>
        <taxon>rosids</taxon>
        <taxon>malvids</taxon>
        <taxon>Brassicales</taxon>
        <taxon>Brassicaceae</taxon>
        <taxon>Brassiceae</taxon>
        <taxon>Brassica</taxon>
    </lineage>
</organism>
<name>A0A8S9M223_BRACR</name>
<reference evidence="1" key="1">
    <citation type="submission" date="2019-12" db="EMBL/GenBank/DDBJ databases">
        <title>Genome sequencing and annotation of Brassica cretica.</title>
        <authorList>
            <person name="Studholme D.J."/>
            <person name="Sarris P.F."/>
        </authorList>
    </citation>
    <scope>NUCLEOTIDE SEQUENCE</scope>
    <source>
        <strain evidence="1">PFS-102/07</strain>
        <tissue evidence="1">Leaf</tissue>
    </source>
</reference>
<dbReference type="EMBL" id="QGKY02000089">
    <property type="protein sequence ID" value="KAF2614210.1"/>
    <property type="molecule type" value="Genomic_DNA"/>
</dbReference>
<dbReference type="AlphaFoldDB" id="A0A8S9M223"/>
<protein>
    <submittedName>
        <fullName evidence="1">Uncharacterized protein</fullName>
    </submittedName>
</protein>